<dbReference type="Proteomes" id="UP001597058">
    <property type="component" value="Unassembled WGS sequence"/>
</dbReference>
<sequence length="70" mass="7826">MYLIARGKNMGLREAEQANAKQRAFDSYIRETAGTAKPNATDGLARLSETKAKGDLTDEEFQRAKEKILH</sequence>
<accession>A0ABW3XIM3</accession>
<dbReference type="RefSeq" id="WP_381236644.1">
    <property type="nucleotide sequence ID" value="NZ_JBHSKH010000036.1"/>
</dbReference>
<proteinExistence type="predicted"/>
<name>A0ABW3XIM3_9ACTN</name>
<organism evidence="1 2">
    <name type="scientific">Streptomyces kaempferi</name>
    <dbReference type="NCBI Taxonomy" id="333725"/>
    <lineage>
        <taxon>Bacteria</taxon>
        <taxon>Bacillati</taxon>
        <taxon>Actinomycetota</taxon>
        <taxon>Actinomycetes</taxon>
        <taxon>Kitasatosporales</taxon>
        <taxon>Streptomycetaceae</taxon>
        <taxon>Streptomyces</taxon>
    </lineage>
</organism>
<gene>
    <name evidence="1" type="ORF">ACFQ5X_26525</name>
</gene>
<protein>
    <submittedName>
        <fullName evidence="1">SHOCT domain-containing protein</fullName>
    </submittedName>
</protein>
<keyword evidence="2" id="KW-1185">Reference proteome</keyword>
<reference evidence="2" key="1">
    <citation type="journal article" date="2019" name="Int. J. Syst. Evol. Microbiol.">
        <title>The Global Catalogue of Microorganisms (GCM) 10K type strain sequencing project: providing services to taxonomists for standard genome sequencing and annotation.</title>
        <authorList>
            <consortium name="The Broad Institute Genomics Platform"/>
            <consortium name="The Broad Institute Genome Sequencing Center for Infectious Disease"/>
            <person name="Wu L."/>
            <person name="Ma J."/>
        </authorList>
    </citation>
    <scope>NUCLEOTIDE SEQUENCE [LARGE SCALE GENOMIC DNA]</scope>
    <source>
        <strain evidence="2">CGMCC 4.7020</strain>
    </source>
</reference>
<evidence type="ECO:0000313" key="1">
    <source>
        <dbReference type="EMBL" id="MFD1309396.1"/>
    </source>
</evidence>
<dbReference type="EMBL" id="JBHTMM010000037">
    <property type="protein sequence ID" value="MFD1309396.1"/>
    <property type="molecule type" value="Genomic_DNA"/>
</dbReference>
<evidence type="ECO:0000313" key="2">
    <source>
        <dbReference type="Proteomes" id="UP001597058"/>
    </source>
</evidence>
<comment type="caution">
    <text evidence="1">The sequence shown here is derived from an EMBL/GenBank/DDBJ whole genome shotgun (WGS) entry which is preliminary data.</text>
</comment>